<dbReference type="PANTHER" id="PTHR44068">
    <property type="entry name" value="ZGC:194242"/>
    <property type="match status" value="1"/>
</dbReference>
<dbReference type="InterPro" id="IPR050447">
    <property type="entry name" value="Erg6_SMT_methyltransf"/>
</dbReference>
<evidence type="ECO:0000259" key="2">
    <source>
        <dbReference type="Pfam" id="PF13649"/>
    </source>
</evidence>
<proteinExistence type="predicted"/>
<keyword evidence="1" id="KW-1133">Transmembrane helix</keyword>
<dbReference type="Proteomes" id="UP000230097">
    <property type="component" value="Unassembled WGS sequence"/>
</dbReference>
<dbReference type="InterPro" id="IPR041698">
    <property type="entry name" value="Methyltransf_25"/>
</dbReference>
<dbReference type="Pfam" id="PF13649">
    <property type="entry name" value="Methyltransf_25"/>
    <property type="match status" value="1"/>
</dbReference>
<sequence length="278" mass="32322">MGDRKKIEIEYYDKKAEEWLDKEKIKKKETADFEGFNPLLLDSFRFCYQWLKENCKNKVVLDYGCGNGIHSVPLAKMGAKKVFGIDLSEKSLEIAREKIKKEGLEGKVEFQKMDCEKMEFPANFFDIIFDGGTFSSLDLESAIPELVRVLKPNGSLIGIETFGHNPFTNLKRKINKMIGKRTGWAAGHIFKMRDLDKARQYFNKIEIYFFHLISWIAFPFLNLPGGKLLLKFFEFIDKILLKIPFSRKYAFKIVFIFSNPKGRRDDLFLTSSEDSVND</sequence>
<feature type="transmembrane region" description="Helical" evidence="1">
    <location>
        <begin position="201"/>
        <end position="221"/>
    </location>
</feature>
<accession>A0A2M8DLL0</accession>
<keyword evidence="1" id="KW-0472">Membrane</keyword>
<dbReference type="AlphaFoldDB" id="A0A2M8DLL0"/>
<reference evidence="4" key="1">
    <citation type="submission" date="2017-09" db="EMBL/GenBank/DDBJ databases">
        <title>Depth-based differentiation of microbial function through sediment-hosted aquifers and enrichment of novel symbionts in the deep terrestrial subsurface.</title>
        <authorList>
            <person name="Probst A.J."/>
            <person name="Ladd B."/>
            <person name="Jarett J.K."/>
            <person name="Geller-Mcgrath D.E."/>
            <person name="Sieber C.M.K."/>
            <person name="Emerson J.B."/>
            <person name="Anantharaman K."/>
            <person name="Thomas B.C."/>
            <person name="Malmstrom R."/>
            <person name="Stieglmeier M."/>
            <person name="Klingl A."/>
            <person name="Woyke T."/>
            <person name="Ryan C.M."/>
            <person name="Banfield J.F."/>
        </authorList>
    </citation>
    <scope>NUCLEOTIDE SEQUENCE [LARGE SCALE GENOMIC DNA]</scope>
</reference>
<dbReference type="PANTHER" id="PTHR44068:SF11">
    <property type="entry name" value="GERANYL DIPHOSPHATE 2-C-METHYLTRANSFERASE"/>
    <property type="match status" value="1"/>
</dbReference>
<comment type="caution">
    <text evidence="3">The sequence shown here is derived from an EMBL/GenBank/DDBJ whole genome shotgun (WGS) entry which is preliminary data.</text>
</comment>
<keyword evidence="1" id="KW-0812">Transmembrane</keyword>
<dbReference type="SUPFAM" id="SSF53335">
    <property type="entry name" value="S-adenosyl-L-methionine-dependent methyltransferases"/>
    <property type="match status" value="1"/>
</dbReference>
<protein>
    <recommendedName>
        <fullName evidence="2">Methyltransferase domain-containing protein</fullName>
    </recommendedName>
</protein>
<dbReference type="CDD" id="cd02440">
    <property type="entry name" value="AdoMet_MTases"/>
    <property type="match status" value="1"/>
</dbReference>
<dbReference type="EMBL" id="PFTC01000029">
    <property type="protein sequence ID" value="PJB98714.1"/>
    <property type="molecule type" value="Genomic_DNA"/>
</dbReference>
<organism evidence="3 4">
    <name type="scientific">Candidatus Nealsonbacteria bacterium CG_4_9_14_0_8_um_filter_36_17</name>
    <dbReference type="NCBI Taxonomy" id="1974693"/>
    <lineage>
        <taxon>Bacteria</taxon>
        <taxon>Candidatus Nealsoniibacteriota</taxon>
    </lineage>
</organism>
<dbReference type="Gene3D" id="3.40.50.150">
    <property type="entry name" value="Vaccinia Virus protein VP39"/>
    <property type="match status" value="1"/>
</dbReference>
<name>A0A2M8DLL0_9BACT</name>
<evidence type="ECO:0000313" key="4">
    <source>
        <dbReference type="Proteomes" id="UP000230097"/>
    </source>
</evidence>
<gene>
    <name evidence="3" type="ORF">CO078_01165</name>
</gene>
<evidence type="ECO:0000313" key="3">
    <source>
        <dbReference type="EMBL" id="PJB98714.1"/>
    </source>
</evidence>
<evidence type="ECO:0000256" key="1">
    <source>
        <dbReference type="SAM" id="Phobius"/>
    </source>
</evidence>
<feature type="domain" description="Methyltransferase" evidence="2">
    <location>
        <begin position="60"/>
        <end position="154"/>
    </location>
</feature>
<dbReference type="InterPro" id="IPR029063">
    <property type="entry name" value="SAM-dependent_MTases_sf"/>
</dbReference>